<dbReference type="InterPro" id="IPR051531">
    <property type="entry name" value="N-acetyltransferase"/>
</dbReference>
<name>A0A238IZY4_9RHOB</name>
<evidence type="ECO:0000313" key="3">
    <source>
        <dbReference type="Proteomes" id="UP000201838"/>
    </source>
</evidence>
<dbReference type="AlphaFoldDB" id="A0A238IZY4"/>
<gene>
    <name evidence="2" type="ORF">BOA8489_01404</name>
</gene>
<dbReference type="PANTHER" id="PTHR43792">
    <property type="entry name" value="GNAT FAMILY, PUTATIVE (AFU_ORTHOLOGUE AFUA_3G00765)-RELATED-RELATED"/>
    <property type="match status" value="1"/>
</dbReference>
<proteinExistence type="predicted"/>
<dbReference type="EMBL" id="FXXQ01000003">
    <property type="protein sequence ID" value="SMX23300.1"/>
    <property type="molecule type" value="Genomic_DNA"/>
</dbReference>
<dbReference type="InterPro" id="IPR000182">
    <property type="entry name" value="GNAT_dom"/>
</dbReference>
<dbReference type="Proteomes" id="UP000201838">
    <property type="component" value="Unassembled WGS sequence"/>
</dbReference>
<protein>
    <recommendedName>
        <fullName evidence="1">N-acetyltransferase domain-containing protein</fullName>
    </recommendedName>
</protein>
<dbReference type="Pfam" id="PF13302">
    <property type="entry name" value="Acetyltransf_3"/>
    <property type="match status" value="1"/>
</dbReference>
<dbReference type="Gene3D" id="3.40.630.30">
    <property type="match status" value="1"/>
</dbReference>
<dbReference type="InterPro" id="IPR016181">
    <property type="entry name" value="Acyl_CoA_acyltransferase"/>
</dbReference>
<evidence type="ECO:0000259" key="1">
    <source>
        <dbReference type="Pfam" id="PF13302"/>
    </source>
</evidence>
<dbReference type="RefSeq" id="WP_093973273.1">
    <property type="nucleotide sequence ID" value="NZ_FXXQ01000003.1"/>
</dbReference>
<dbReference type="SUPFAM" id="SSF55729">
    <property type="entry name" value="Acyl-CoA N-acyltransferases (Nat)"/>
    <property type="match status" value="1"/>
</dbReference>
<dbReference type="PANTHER" id="PTHR43792:SF1">
    <property type="entry name" value="N-ACETYLTRANSFERASE DOMAIN-CONTAINING PROTEIN"/>
    <property type="match status" value="1"/>
</dbReference>
<dbReference type="GO" id="GO:0016747">
    <property type="term" value="F:acyltransferase activity, transferring groups other than amino-acyl groups"/>
    <property type="evidence" value="ECO:0007669"/>
    <property type="project" value="InterPro"/>
</dbReference>
<dbReference type="OrthoDB" id="6293260at2"/>
<organism evidence="2 3">
    <name type="scientific">Boseongicola aestuarii</name>
    <dbReference type="NCBI Taxonomy" id="1470561"/>
    <lineage>
        <taxon>Bacteria</taxon>
        <taxon>Pseudomonadati</taxon>
        <taxon>Pseudomonadota</taxon>
        <taxon>Alphaproteobacteria</taxon>
        <taxon>Rhodobacterales</taxon>
        <taxon>Paracoccaceae</taxon>
        <taxon>Boseongicola</taxon>
    </lineage>
</organism>
<sequence length="174" mass="19760">MTVAFHIPEIETDRLRLRLPKASDIDAHIAFRASERSVGVGGPYDEYSSFHHLEGIIGQWQLRGYGRWMVADKATDEPYGVVGIYHPLDWPEAEIGWSLYENGEGKGIALEAATATRDYAYDTLGWTRIVSLIMPDNIRSIRLAERMDCRKTETFTHPEFGELDIWLHARPVAA</sequence>
<reference evidence="2 3" key="1">
    <citation type="submission" date="2017-05" db="EMBL/GenBank/DDBJ databases">
        <authorList>
            <person name="Song R."/>
            <person name="Chenine A.L."/>
            <person name="Ruprecht R.M."/>
        </authorList>
    </citation>
    <scope>NUCLEOTIDE SEQUENCE [LARGE SCALE GENOMIC DNA]</scope>
    <source>
        <strain evidence="2 3">CECT 8489</strain>
    </source>
</reference>
<evidence type="ECO:0000313" key="2">
    <source>
        <dbReference type="EMBL" id="SMX23300.1"/>
    </source>
</evidence>
<keyword evidence="3" id="KW-1185">Reference proteome</keyword>
<feature type="domain" description="N-acetyltransferase" evidence="1">
    <location>
        <begin position="14"/>
        <end position="149"/>
    </location>
</feature>
<accession>A0A238IZY4</accession>